<accession>A0A2J6PEH8</accession>
<proteinExistence type="predicted"/>
<evidence type="ECO:0000313" key="2">
    <source>
        <dbReference type="Proteomes" id="UP000235672"/>
    </source>
</evidence>
<sequence length="193" mass="21791">MLNTIAMGLTVEPCRVSREAPGILRNCNLRSNSQARNTKPRKKLPLRRRWFLYEITQRSRFESRDCERINYQLAYTKSFWLAWHALATIPTVLANMRFNFLARLVAARSKLEEATSRHKVTGFQGLCALSTLELENLAIESTIPSSGEKLPTPGITAKIVRQIRDFSCDAWRGQFLTGRGDYSAAGGATVALR</sequence>
<gene>
    <name evidence="1" type="ORF">NA56DRAFT_713229</name>
</gene>
<organism evidence="1 2">
    <name type="scientific">Hyaloscypha hepaticicola</name>
    <dbReference type="NCBI Taxonomy" id="2082293"/>
    <lineage>
        <taxon>Eukaryota</taxon>
        <taxon>Fungi</taxon>
        <taxon>Dikarya</taxon>
        <taxon>Ascomycota</taxon>
        <taxon>Pezizomycotina</taxon>
        <taxon>Leotiomycetes</taxon>
        <taxon>Helotiales</taxon>
        <taxon>Hyaloscyphaceae</taxon>
        <taxon>Hyaloscypha</taxon>
    </lineage>
</organism>
<protein>
    <submittedName>
        <fullName evidence="1">Uncharacterized protein</fullName>
    </submittedName>
</protein>
<reference evidence="1 2" key="1">
    <citation type="submission" date="2016-05" db="EMBL/GenBank/DDBJ databases">
        <title>A degradative enzymes factory behind the ericoid mycorrhizal symbiosis.</title>
        <authorList>
            <consortium name="DOE Joint Genome Institute"/>
            <person name="Martino E."/>
            <person name="Morin E."/>
            <person name="Grelet G."/>
            <person name="Kuo A."/>
            <person name="Kohler A."/>
            <person name="Daghino S."/>
            <person name="Barry K."/>
            <person name="Choi C."/>
            <person name="Cichocki N."/>
            <person name="Clum A."/>
            <person name="Copeland A."/>
            <person name="Hainaut M."/>
            <person name="Haridas S."/>
            <person name="Labutti K."/>
            <person name="Lindquist E."/>
            <person name="Lipzen A."/>
            <person name="Khouja H.-R."/>
            <person name="Murat C."/>
            <person name="Ohm R."/>
            <person name="Olson A."/>
            <person name="Spatafora J."/>
            <person name="Veneault-Fourrey C."/>
            <person name="Henrissat B."/>
            <person name="Grigoriev I."/>
            <person name="Martin F."/>
            <person name="Perotto S."/>
        </authorList>
    </citation>
    <scope>NUCLEOTIDE SEQUENCE [LARGE SCALE GENOMIC DNA]</scope>
    <source>
        <strain evidence="1 2">UAMH 7357</strain>
    </source>
</reference>
<dbReference type="EMBL" id="KZ613552">
    <property type="protein sequence ID" value="PMD12393.1"/>
    <property type="molecule type" value="Genomic_DNA"/>
</dbReference>
<keyword evidence="2" id="KW-1185">Reference proteome</keyword>
<evidence type="ECO:0000313" key="1">
    <source>
        <dbReference type="EMBL" id="PMD12393.1"/>
    </source>
</evidence>
<dbReference type="AlphaFoldDB" id="A0A2J6PEH8"/>
<dbReference type="Proteomes" id="UP000235672">
    <property type="component" value="Unassembled WGS sequence"/>
</dbReference>
<name>A0A2J6PEH8_9HELO</name>